<accession>A0ABP4UDU5</accession>
<dbReference type="SUPFAM" id="SSF56801">
    <property type="entry name" value="Acetyl-CoA synthetase-like"/>
    <property type="match status" value="1"/>
</dbReference>
<evidence type="ECO:0000313" key="8">
    <source>
        <dbReference type="Proteomes" id="UP001500618"/>
    </source>
</evidence>
<gene>
    <name evidence="7" type="ORF">GCM10009765_61270</name>
</gene>
<dbReference type="InterPro" id="IPR020845">
    <property type="entry name" value="AMP-binding_CS"/>
</dbReference>
<dbReference type="Proteomes" id="UP001500618">
    <property type="component" value="Unassembled WGS sequence"/>
</dbReference>
<feature type="domain" description="AMP-dependent synthetase/ligase" evidence="6">
    <location>
        <begin position="24"/>
        <end position="423"/>
    </location>
</feature>
<comment type="caution">
    <text evidence="7">The sequence shown here is derived from an EMBL/GenBank/DDBJ whole genome shotgun (WGS) entry which is preliminary data.</text>
</comment>
<dbReference type="PANTHER" id="PTHR43272">
    <property type="entry name" value="LONG-CHAIN-FATTY-ACID--COA LIGASE"/>
    <property type="match status" value="1"/>
</dbReference>
<dbReference type="EMBL" id="BAAANY010000029">
    <property type="protein sequence ID" value="GAA1703775.1"/>
    <property type="molecule type" value="Genomic_DNA"/>
</dbReference>
<keyword evidence="2" id="KW-0436">Ligase</keyword>
<evidence type="ECO:0000256" key="2">
    <source>
        <dbReference type="ARBA" id="ARBA00022598"/>
    </source>
</evidence>
<keyword evidence="3" id="KW-0276">Fatty acid metabolism</keyword>
<dbReference type="InterPro" id="IPR042099">
    <property type="entry name" value="ANL_N_sf"/>
</dbReference>
<dbReference type="PROSITE" id="PS00455">
    <property type="entry name" value="AMP_BINDING"/>
    <property type="match status" value="1"/>
</dbReference>
<organism evidence="7 8">
    <name type="scientific">Fodinicola feengrottensis</name>
    <dbReference type="NCBI Taxonomy" id="435914"/>
    <lineage>
        <taxon>Bacteria</taxon>
        <taxon>Bacillati</taxon>
        <taxon>Actinomycetota</taxon>
        <taxon>Actinomycetes</taxon>
        <taxon>Mycobacteriales</taxon>
        <taxon>Fodinicola</taxon>
    </lineage>
</organism>
<dbReference type="CDD" id="cd05907">
    <property type="entry name" value="VL_LC_FACS_like"/>
    <property type="match status" value="1"/>
</dbReference>
<dbReference type="Pfam" id="PF23562">
    <property type="entry name" value="AMP-binding_C_3"/>
    <property type="match status" value="1"/>
</dbReference>
<dbReference type="InterPro" id="IPR000873">
    <property type="entry name" value="AMP-dep_synth/lig_dom"/>
</dbReference>
<keyword evidence="8" id="KW-1185">Reference proteome</keyword>
<dbReference type="RefSeq" id="WP_344313739.1">
    <property type="nucleotide sequence ID" value="NZ_BAAANY010000029.1"/>
</dbReference>
<evidence type="ECO:0000256" key="1">
    <source>
        <dbReference type="ARBA" id="ARBA00006432"/>
    </source>
</evidence>
<evidence type="ECO:0000256" key="4">
    <source>
        <dbReference type="ARBA" id="ARBA00023098"/>
    </source>
</evidence>
<name>A0ABP4UDU5_9ACTN</name>
<comment type="similarity">
    <text evidence="1">Belongs to the ATP-dependent AMP-binding enzyme family.</text>
</comment>
<evidence type="ECO:0000259" key="6">
    <source>
        <dbReference type="Pfam" id="PF00501"/>
    </source>
</evidence>
<reference evidence="8" key="1">
    <citation type="journal article" date="2019" name="Int. J. Syst. Evol. Microbiol.">
        <title>The Global Catalogue of Microorganisms (GCM) 10K type strain sequencing project: providing services to taxonomists for standard genome sequencing and annotation.</title>
        <authorList>
            <consortium name="The Broad Institute Genomics Platform"/>
            <consortium name="The Broad Institute Genome Sequencing Center for Infectious Disease"/>
            <person name="Wu L."/>
            <person name="Ma J."/>
        </authorList>
    </citation>
    <scope>NUCLEOTIDE SEQUENCE [LARGE SCALE GENOMIC DNA]</scope>
    <source>
        <strain evidence="8">JCM 14718</strain>
    </source>
</reference>
<dbReference type="Pfam" id="PF00501">
    <property type="entry name" value="AMP-binding"/>
    <property type="match status" value="1"/>
</dbReference>
<dbReference type="Gene3D" id="3.40.50.12780">
    <property type="entry name" value="N-terminal domain of ligase-like"/>
    <property type="match status" value="2"/>
</dbReference>
<keyword evidence="4" id="KW-0443">Lipid metabolism</keyword>
<proteinExistence type="inferred from homology"/>
<sequence length="596" mass="63634">MSEVTVPPAGAVPADANLADLAWDNVAQYPTDVLLSRQVDGKWVDVTAAQFGEDVAAAAKGLIGAGVRPGDRVGVMSHTRYEWTLLDFAIWTAGAVTVPVYETSSAEQVEWVLGNSEAVAVVVEDAALQKTVESVRANLPTLANLWQLEDGAIDKLGELGADVPDGTLDERRHTAGPDDLATIVYTSGTTGRPKGCQLTHRNLYSNVLATAATLSHVFSPGQSTLLFLPLAHVFGRIIQCGSIYSRVRLGHLPNVSDLPTAFAEFSPDFILAVPRVFEKIYTGAQQKARTEGKGGIFDRAERAAIAYSQALDTGRIPVTLKAEHALFDRLVYARLREALGGSCRAVLSGSAPLGERLGHFFRGIGVPVFEGYGLTETSPVATVNTLGQTRIGSVGRPIPGTTVRIAEDTEILIKGEQIFAGYWKNPEATAEAIDSDGWFHTGDLGALDADGYLSITGRKKELIVTAGGKNVAPAVLEDRVRAHGLISQCMVVGDKMPFVAALVTIDEDAFGPWKEKAGKPADATVTDLLDDQDLLAEVQTAIDDANKAVSRAESIRKFRIMPADFTEESGELTPTLKLRRSIVATARAADISALYS</sequence>
<protein>
    <recommendedName>
        <fullName evidence="5">Acyl-CoA synthetase</fullName>
    </recommendedName>
</protein>
<evidence type="ECO:0000256" key="3">
    <source>
        <dbReference type="ARBA" id="ARBA00022832"/>
    </source>
</evidence>
<evidence type="ECO:0000313" key="7">
    <source>
        <dbReference type="EMBL" id="GAA1703775.1"/>
    </source>
</evidence>
<dbReference type="PANTHER" id="PTHR43272:SF32">
    <property type="entry name" value="AMP-DEPENDENT SYNTHETASE_LIGASE DOMAIN-CONTAINING PROTEIN"/>
    <property type="match status" value="1"/>
</dbReference>
<evidence type="ECO:0000256" key="5">
    <source>
        <dbReference type="ARBA" id="ARBA00032875"/>
    </source>
</evidence>